<feature type="region of interest" description="Disordered" evidence="1">
    <location>
        <begin position="80"/>
        <end position="107"/>
    </location>
</feature>
<dbReference type="InterPro" id="IPR001460">
    <property type="entry name" value="PCN-bd_Tpept"/>
</dbReference>
<feature type="domain" description="Penicillin-binding protein transpeptidase" evidence="2">
    <location>
        <begin position="96"/>
        <end position="341"/>
    </location>
</feature>
<organism evidence="3 4">
    <name type="scientific">Actinokineospora soli</name>
    <dbReference type="NCBI Taxonomy" id="1048753"/>
    <lineage>
        <taxon>Bacteria</taxon>
        <taxon>Bacillati</taxon>
        <taxon>Actinomycetota</taxon>
        <taxon>Actinomycetes</taxon>
        <taxon>Pseudonocardiales</taxon>
        <taxon>Pseudonocardiaceae</taxon>
        <taxon>Actinokineospora</taxon>
    </lineage>
</organism>
<dbReference type="Pfam" id="PF00905">
    <property type="entry name" value="Transpeptidase"/>
    <property type="match status" value="1"/>
</dbReference>
<evidence type="ECO:0000313" key="3">
    <source>
        <dbReference type="EMBL" id="MFC7616478.1"/>
    </source>
</evidence>
<feature type="compositionally biased region" description="Low complexity" evidence="1">
    <location>
        <begin position="354"/>
        <end position="364"/>
    </location>
</feature>
<keyword evidence="4" id="KW-1185">Reference proteome</keyword>
<dbReference type="Gene3D" id="3.40.710.10">
    <property type="entry name" value="DD-peptidase/beta-lactamase superfamily"/>
    <property type="match status" value="1"/>
</dbReference>
<accession>A0ABW2TTE9</accession>
<dbReference type="InterPro" id="IPR050515">
    <property type="entry name" value="Beta-lactam/transpept"/>
</dbReference>
<gene>
    <name evidence="3" type="ORF">ACFQV2_26435</name>
</gene>
<proteinExistence type="predicted"/>
<name>A0ABW2TTE9_9PSEU</name>
<reference evidence="4" key="1">
    <citation type="journal article" date="2019" name="Int. J. Syst. Evol. Microbiol.">
        <title>The Global Catalogue of Microorganisms (GCM) 10K type strain sequencing project: providing services to taxonomists for standard genome sequencing and annotation.</title>
        <authorList>
            <consortium name="The Broad Institute Genomics Platform"/>
            <consortium name="The Broad Institute Genome Sequencing Center for Infectious Disease"/>
            <person name="Wu L."/>
            <person name="Ma J."/>
        </authorList>
    </citation>
    <scope>NUCLEOTIDE SEQUENCE [LARGE SCALE GENOMIC DNA]</scope>
    <source>
        <strain evidence="4">JCM 17695</strain>
    </source>
</reference>
<dbReference type="PANTHER" id="PTHR30627:SF24">
    <property type="entry name" value="PENICILLIN-BINDING PROTEIN 4B"/>
    <property type="match status" value="1"/>
</dbReference>
<feature type="compositionally biased region" description="Pro residues" evidence="1">
    <location>
        <begin position="342"/>
        <end position="353"/>
    </location>
</feature>
<dbReference type="Proteomes" id="UP001596512">
    <property type="component" value="Unassembled WGS sequence"/>
</dbReference>
<comment type="caution">
    <text evidence="3">The sequence shown here is derived from an EMBL/GenBank/DDBJ whole genome shotgun (WGS) entry which is preliminary data.</text>
</comment>
<sequence length="395" mass="41932">MVLDAKSGHVLAASSAPVPLPGATTHAPQVPDEVRADFNDEHGYGVVAGPGIDESRADECDELRWDAHCARWRLQYEPPRETPESLADRATYSGGDPRLAPPSTDNRALGRNYGLGSTFKVVVAAAYLRLPGTTIDDPVPAPLSYDSGPRTLFNHNDSYCRGTAADGTIALSQALAVSCNTAFLELADDLGWDAIRDTAADFGFVVGPVGGERGTAWLAETATGIDSRVPREADRAQQANNVLGGGAVEGTPLHMAAVMGALANGGELVQPTLVSALTPPFGGPRREVEPQRRRVLTTDQANDLWGGLAGTARPGGTAADLAHWADRNPRVKTGTHDLYGGDPPPAGSSPPRSPGWSGRSTPRPGRWRSRSRWRPGTSARARPARGGWPTRWWPR</sequence>
<dbReference type="EMBL" id="JBHTEY010000004">
    <property type="protein sequence ID" value="MFC7616478.1"/>
    <property type="molecule type" value="Genomic_DNA"/>
</dbReference>
<evidence type="ECO:0000313" key="4">
    <source>
        <dbReference type="Proteomes" id="UP001596512"/>
    </source>
</evidence>
<protein>
    <submittedName>
        <fullName evidence="3">Penicillin-binding transpeptidase domain-containing protein</fullName>
    </submittedName>
</protein>
<dbReference type="PANTHER" id="PTHR30627">
    <property type="entry name" value="PEPTIDOGLYCAN D,D-TRANSPEPTIDASE"/>
    <property type="match status" value="1"/>
</dbReference>
<evidence type="ECO:0000256" key="1">
    <source>
        <dbReference type="SAM" id="MobiDB-lite"/>
    </source>
</evidence>
<evidence type="ECO:0000259" key="2">
    <source>
        <dbReference type="Pfam" id="PF00905"/>
    </source>
</evidence>
<feature type="region of interest" description="Disordered" evidence="1">
    <location>
        <begin position="330"/>
        <end position="395"/>
    </location>
</feature>
<dbReference type="SUPFAM" id="SSF56601">
    <property type="entry name" value="beta-lactamase/transpeptidase-like"/>
    <property type="match status" value="1"/>
</dbReference>
<dbReference type="InterPro" id="IPR012338">
    <property type="entry name" value="Beta-lactam/transpept-like"/>
</dbReference>